<reference evidence="20 21" key="1">
    <citation type="submission" date="2020-07" db="EMBL/GenBank/DDBJ databases">
        <title>Sequencing the genomes of 1000 actinobacteria strains.</title>
        <authorList>
            <person name="Klenk H.-P."/>
        </authorList>
    </citation>
    <scope>NUCLEOTIDE SEQUENCE [LARGE SCALE GENOMIC DNA]</scope>
    <source>
        <strain evidence="20 21">DSM 44749</strain>
    </source>
</reference>
<keyword evidence="13" id="KW-0547">Nucleotide-binding</keyword>
<dbReference type="SUPFAM" id="SSF48179">
    <property type="entry name" value="6-phosphogluconate dehydrogenase C-terminal domain-like"/>
    <property type="match status" value="1"/>
</dbReference>
<dbReference type="InterPro" id="IPR006109">
    <property type="entry name" value="G3P_DH_NAD-dep_C"/>
</dbReference>
<evidence type="ECO:0000256" key="16">
    <source>
        <dbReference type="PIRSR" id="PIRSR000114-3"/>
    </source>
</evidence>
<dbReference type="GO" id="GO:0006650">
    <property type="term" value="P:glycerophospholipid metabolic process"/>
    <property type="evidence" value="ECO:0007669"/>
    <property type="project" value="UniProtKB-UniRule"/>
</dbReference>
<dbReference type="PIRSF" id="PIRSF000114">
    <property type="entry name" value="Glycerol-3-P_dh"/>
    <property type="match status" value="1"/>
</dbReference>
<evidence type="ECO:0000313" key="21">
    <source>
        <dbReference type="Proteomes" id="UP000549695"/>
    </source>
</evidence>
<evidence type="ECO:0000259" key="19">
    <source>
        <dbReference type="Pfam" id="PF07479"/>
    </source>
</evidence>
<dbReference type="Gene3D" id="1.10.1040.10">
    <property type="entry name" value="N-(1-d-carboxylethyl)-l-norvaline Dehydrogenase, domain 2"/>
    <property type="match status" value="1"/>
</dbReference>
<keyword evidence="6 13" id="KW-0443">Lipid metabolism</keyword>
<feature type="binding site" evidence="15">
    <location>
        <position position="126"/>
    </location>
    <ligand>
        <name>substrate</name>
    </ligand>
</feature>
<dbReference type="GeneID" id="98053971"/>
<feature type="binding site" evidence="13">
    <location>
        <position position="53"/>
    </location>
    <ligand>
        <name>NADPH</name>
        <dbReference type="ChEBI" id="CHEBI:57783"/>
    </ligand>
</feature>
<feature type="domain" description="Glycerol-3-phosphate dehydrogenase NAD-dependent N-terminal" evidence="18">
    <location>
        <begin position="24"/>
        <end position="179"/>
    </location>
</feature>
<feature type="binding site" evidence="13">
    <location>
        <position position="274"/>
    </location>
    <ligand>
        <name>sn-glycerol 3-phosphate</name>
        <dbReference type="ChEBI" id="CHEBI:57597"/>
    </ligand>
</feature>
<dbReference type="InterPro" id="IPR006168">
    <property type="entry name" value="G3P_DH_NAD-dep"/>
</dbReference>
<feature type="domain" description="Glycerol-3-phosphate dehydrogenase NAD-dependent C-terminal" evidence="19">
    <location>
        <begin position="200"/>
        <end position="341"/>
    </location>
</feature>
<accession>A0A852W4V2</accession>
<comment type="catalytic activity">
    <reaction evidence="9">
        <text>sn-glycerol 3-phosphate + NADP(+) = dihydroxyacetone phosphate + NADPH + H(+)</text>
        <dbReference type="Rhea" id="RHEA:11096"/>
        <dbReference type="ChEBI" id="CHEBI:15378"/>
        <dbReference type="ChEBI" id="CHEBI:57597"/>
        <dbReference type="ChEBI" id="CHEBI:57642"/>
        <dbReference type="ChEBI" id="CHEBI:57783"/>
        <dbReference type="ChEBI" id="CHEBI:58349"/>
        <dbReference type="EC" id="1.1.1.94"/>
    </reaction>
    <physiologicalReaction direction="right-to-left" evidence="9">
        <dbReference type="Rhea" id="RHEA:11098"/>
    </physiologicalReaction>
</comment>
<feature type="binding site" evidence="13">
    <location>
        <position position="126"/>
    </location>
    <ligand>
        <name>NADPH</name>
        <dbReference type="ChEBI" id="CHEBI:57783"/>
    </ligand>
</feature>
<comment type="caution">
    <text evidence="20">The sequence shown here is derived from an EMBL/GenBank/DDBJ whole genome shotgun (WGS) entry which is preliminary data.</text>
</comment>
<evidence type="ECO:0000256" key="8">
    <source>
        <dbReference type="ARBA" id="ARBA00023264"/>
    </source>
</evidence>
<comment type="caution">
    <text evidence="13">Lacks conserved residue(s) required for the propagation of feature annotation.</text>
</comment>
<evidence type="ECO:0000256" key="2">
    <source>
        <dbReference type="ARBA" id="ARBA00022516"/>
    </source>
</evidence>
<evidence type="ECO:0000256" key="3">
    <source>
        <dbReference type="ARBA" id="ARBA00022857"/>
    </source>
</evidence>
<feature type="binding site" evidence="16">
    <location>
        <position position="160"/>
    </location>
    <ligand>
        <name>NAD(+)</name>
        <dbReference type="ChEBI" id="CHEBI:57540"/>
    </ligand>
</feature>
<comment type="pathway">
    <text evidence="13">Membrane lipid metabolism; glycerophospholipid metabolism.</text>
</comment>
<feature type="binding site" evidence="13">
    <location>
        <position position="211"/>
    </location>
    <ligand>
        <name>sn-glycerol 3-phosphate</name>
        <dbReference type="ChEBI" id="CHEBI:57597"/>
    </ligand>
</feature>
<dbReference type="PRINTS" id="PR00077">
    <property type="entry name" value="GPDHDRGNASE"/>
</dbReference>
<comment type="catalytic activity">
    <reaction evidence="13">
        <text>sn-glycerol 3-phosphate + NAD(+) = dihydroxyacetone phosphate + NADH + H(+)</text>
        <dbReference type="Rhea" id="RHEA:11092"/>
        <dbReference type="ChEBI" id="CHEBI:15378"/>
        <dbReference type="ChEBI" id="CHEBI:57540"/>
        <dbReference type="ChEBI" id="CHEBI:57597"/>
        <dbReference type="ChEBI" id="CHEBI:57642"/>
        <dbReference type="ChEBI" id="CHEBI:57945"/>
        <dbReference type="EC" id="1.1.1.94"/>
    </reaction>
</comment>
<keyword evidence="7 13" id="KW-0594">Phospholipid biosynthesis</keyword>
<dbReference type="InterPro" id="IPR011128">
    <property type="entry name" value="G3P_DH_NAD-dep_N"/>
</dbReference>
<keyword evidence="4 13" id="KW-0560">Oxidoreductase</keyword>
<keyword evidence="5 13" id="KW-0520">NAD</keyword>
<feature type="binding site" evidence="13">
    <location>
        <position position="264"/>
    </location>
    <ligand>
        <name>sn-glycerol 3-phosphate</name>
        <dbReference type="ChEBI" id="CHEBI:57597"/>
    </ligand>
</feature>
<feature type="active site" description="Proton acceptor" evidence="13 14">
    <location>
        <position position="211"/>
    </location>
</feature>
<dbReference type="NCBIfam" id="NF000942">
    <property type="entry name" value="PRK00094.1-4"/>
    <property type="match status" value="1"/>
</dbReference>
<dbReference type="GO" id="GO:0046168">
    <property type="term" value="P:glycerol-3-phosphate catabolic process"/>
    <property type="evidence" value="ECO:0007669"/>
    <property type="project" value="InterPro"/>
</dbReference>
<dbReference type="AlphaFoldDB" id="A0A852W4V2"/>
<organism evidence="20 21">
    <name type="scientific">Pseudonocardia alni</name>
    <name type="common">Amycolata alni</name>
    <dbReference type="NCBI Taxonomy" id="33907"/>
    <lineage>
        <taxon>Bacteria</taxon>
        <taxon>Bacillati</taxon>
        <taxon>Actinomycetota</taxon>
        <taxon>Actinomycetes</taxon>
        <taxon>Pseudonocardiales</taxon>
        <taxon>Pseudonocardiaceae</taxon>
        <taxon>Pseudonocardia</taxon>
    </lineage>
</organism>
<dbReference type="NCBIfam" id="NF000940">
    <property type="entry name" value="PRK00094.1-2"/>
    <property type="match status" value="1"/>
</dbReference>
<feature type="binding site" evidence="13">
    <location>
        <position position="302"/>
    </location>
    <ligand>
        <name>NADPH</name>
        <dbReference type="ChEBI" id="CHEBI:57783"/>
    </ligand>
</feature>
<dbReference type="GO" id="GO:0051287">
    <property type="term" value="F:NAD binding"/>
    <property type="evidence" value="ECO:0007669"/>
    <property type="project" value="InterPro"/>
</dbReference>
<gene>
    <name evidence="13" type="primary">gpsA</name>
    <name evidence="20" type="ORF">HDA37_004278</name>
</gene>
<feature type="binding site" evidence="13">
    <location>
        <position position="275"/>
    </location>
    <ligand>
        <name>NADPH</name>
        <dbReference type="ChEBI" id="CHEBI:57783"/>
    </ligand>
</feature>
<feature type="binding site" evidence="13">
    <location>
        <position position="126"/>
    </location>
    <ligand>
        <name>sn-glycerol 3-phosphate</name>
        <dbReference type="ChEBI" id="CHEBI:57597"/>
    </ligand>
</feature>
<dbReference type="UniPathway" id="UPA00940"/>
<dbReference type="PANTHER" id="PTHR11728:SF1">
    <property type="entry name" value="GLYCEROL-3-PHOSPHATE DEHYDROGENASE [NAD(+)] 2, CHLOROPLASTIC"/>
    <property type="match status" value="1"/>
</dbReference>
<evidence type="ECO:0000256" key="14">
    <source>
        <dbReference type="PIRSR" id="PIRSR000114-1"/>
    </source>
</evidence>
<dbReference type="GO" id="GO:0005975">
    <property type="term" value="P:carbohydrate metabolic process"/>
    <property type="evidence" value="ECO:0007669"/>
    <property type="project" value="InterPro"/>
</dbReference>
<evidence type="ECO:0000256" key="7">
    <source>
        <dbReference type="ARBA" id="ARBA00023209"/>
    </source>
</evidence>
<feature type="binding site" evidence="16">
    <location>
        <begin position="28"/>
        <end position="33"/>
    </location>
    <ligand>
        <name>NAD(+)</name>
        <dbReference type="ChEBI" id="CHEBI:57540"/>
    </ligand>
</feature>
<evidence type="ECO:0000259" key="18">
    <source>
        <dbReference type="Pfam" id="PF01210"/>
    </source>
</evidence>
<dbReference type="GO" id="GO:0047952">
    <property type="term" value="F:glycerol-3-phosphate dehydrogenase [NAD(P)+] activity"/>
    <property type="evidence" value="ECO:0007669"/>
    <property type="project" value="UniProtKB-UniRule"/>
</dbReference>
<feature type="binding site" evidence="13">
    <location>
        <position position="276"/>
    </location>
    <ligand>
        <name>sn-glycerol 3-phosphate</name>
        <dbReference type="ChEBI" id="CHEBI:57597"/>
    </ligand>
</feature>
<name>A0A852W4V2_PSEA5</name>
<evidence type="ECO:0000256" key="12">
    <source>
        <dbReference type="ARBA" id="ARBA00080511"/>
    </source>
</evidence>
<feature type="binding site" evidence="13">
    <location>
        <position position="156"/>
    </location>
    <ligand>
        <name>sn-glycerol 3-phosphate</name>
        <dbReference type="ChEBI" id="CHEBI:57597"/>
    </ligand>
</feature>
<feature type="binding site" evidence="13">
    <location>
        <position position="52"/>
    </location>
    <ligand>
        <name>NADPH</name>
        <dbReference type="ChEBI" id="CHEBI:57783"/>
    </ligand>
</feature>
<comment type="similarity">
    <text evidence="1 13 17">Belongs to the NAD-dependent glycerol-3-phosphate dehydrogenase family.</text>
</comment>
<dbReference type="GO" id="GO:0046167">
    <property type="term" value="P:glycerol-3-phosphate biosynthetic process"/>
    <property type="evidence" value="ECO:0007669"/>
    <property type="project" value="UniProtKB-UniRule"/>
</dbReference>
<proteinExistence type="inferred from homology"/>
<feature type="binding site" evidence="15">
    <location>
        <begin position="275"/>
        <end position="276"/>
    </location>
    <ligand>
        <name>substrate</name>
    </ligand>
</feature>
<sequence>MSVPPAPSFGERPVNEPVHSIHRVAVLGAGSWGTAFAKVLGDAGRDVRLWARRAEVAEAINADRRNPDYLSDVALPDTLRATHDAAEALDGADAVILAVPSQSLRDNLERWRDLVPAGVTLTSLAKGVELGTLKRMTEVIDDVTGVGVDRLAVVSGPNLAAEIAHEQPTATVIACEDHDRAVALQTACATGYFRAYTNTDVVGAELGGAGKNVIALAVGVASGMGLGDNSRASLITRGLAEMSRLGMALGASPLTFAGLAGMGDLVATCSSPLSRNRTFGEQLGRGASLAEAEKANHGQVAEGVKSCLSICELGERAGVELPIADAVRRVCHEGMTAHQMAKELISRAPKPE</sequence>
<protein>
    <recommendedName>
        <fullName evidence="11 13">Glycerol-3-phosphate dehydrogenase [NAD(P)+]</fullName>
        <ecNumber evidence="10 13">1.1.1.94</ecNumber>
    </recommendedName>
    <alternativeName>
        <fullName evidence="13">NAD(P)(+)-dependent glycerol-3-phosphate dehydrogenase</fullName>
    </alternativeName>
    <alternativeName>
        <fullName evidence="12 13">NAD(P)H-dependent dihydroxyacetone-phosphate reductase</fullName>
    </alternativeName>
</protein>
<dbReference type="SUPFAM" id="SSF51735">
    <property type="entry name" value="NAD(P)-binding Rossmann-fold domains"/>
    <property type="match status" value="1"/>
</dbReference>
<dbReference type="InterPro" id="IPR013328">
    <property type="entry name" value="6PGD_dom2"/>
</dbReference>
<dbReference type="PANTHER" id="PTHR11728">
    <property type="entry name" value="GLYCEROL-3-PHOSPHATE DEHYDROGENASE"/>
    <property type="match status" value="1"/>
</dbReference>
<dbReference type="InterPro" id="IPR008927">
    <property type="entry name" value="6-PGluconate_DH-like_C_sf"/>
</dbReference>
<dbReference type="FunFam" id="1.10.1040.10:FF:000001">
    <property type="entry name" value="Glycerol-3-phosphate dehydrogenase [NAD(P)+]"/>
    <property type="match status" value="1"/>
</dbReference>
<keyword evidence="2 13" id="KW-0444">Lipid biosynthesis</keyword>
<feature type="binding site" evidence="13">
    <location>
        <position position="32"/>
    </location>
    <ligand>
        <name>NADPH</name>
        <dbReference type="ChEBI" id="CHEBI:57783"/>
    </ligand>
</feature>
<dbReference type="GO" id="GO:0005829">
    <property type="term" value="C:cytosol"/>
    <property type="evidence" value="ECO:0007669"/>
    <property type="project" value="TreeGrafter"/>
</dbReference>
<dbReference type="FunFam" id="3.40.50.720:FF:000019">
    <property type="entry name" value="Glycerol-3-phosphate dehydrogenase [NAD(P)+]"/>
    <property type="match status" value="1"/>
</dbReference>
<feature type="binding site" evidence="13">
    <location>
        <position position="31"/>
    </location>
    <ligand>
        <name>NADPH</name>
        <dbReference type="ChEBI" id="CHEBI:57783"/>
    </ligand>
</feature>
<feature type="binding site" evidence="13">
    <location>
        <position position="275"/>
    </location>
    <ligand>
        <name>sn-glycerol 3-phosphate</name>
        <dbReference type="ChEBI" id="CHEBI:57597"/>
    </ligand>
</feature>
<dbReference type="Proteomes" id="UP000549695">
    <property type="component" value="Unassembled WGS sequence"/>
</dbReference>
<dbReference type="Pfam" id="PF07479">
    <property type="entry name" value="NAD_Gly3P_dh_C"/>
    <property type="match status" value="1"/>
</dbReference>
<evidence type="ECO:0000256" key="10">
    <source>
        <dbReference type="ARBA" id="ARBA00066687"/>
    </source>
</evidence>
<dbReference type="Pfam" id="PF01210">
    <property type="entry name" value="NAD_Gly3P_dh_N"/>
    <property type="match status" value="1"/>
</dbReference>
<evidence type="ECO:0000256" key="17">
    <source>
        <dbReference type="RuleBase" id="RU000437"/>
    </source>
</evidence>
<feature type="binding site" evidence="16">
    <location>
        <position position="275"/>
    </location>
    <ligand>
        <name>NAD(+)</name>
        <dbReference type="ChEBI" id="CHEBI:57540"/>
    </ligand>
</feature>
<dbReference type="HAMAP" id="MF_00394">
    <property type="entry name" value="NAD_Glyc3P_dehydrog"/>
    <property type="match status" value="1"/>
</dbReference>
<comment type="subcellular location">
    <subcellularLocation>
        <location evidence="13">Cytoplasm</location>
    </subcellularLocation>
</comment>
<feature type="binding site" evidence="13">
    <location>
        <position position="160"/>
    </location>
    <ligand>
        <name>NADPH</name>
        <dbReference type="ChEBI" id="CHEBI:57783"/>
    </ligand>
</feature>
<dbReference type="EMBL" id="JACCCZ010000001">
    <property type="protein sequence ID" value="NYG03993.1"/>
    <property type="molecule type" value="Genomic_DNA"/>
</dbReference>
<evidence type="ECO:0000256" key="13">
    <source>
        <dbReference type="HAMAP-Rule" id="MF_00394"/>
    </source>
</evidence>
<dbReference type="Gene3D" id="3.40.50.720">
    <property type="entry name" value="NAD(P)-binding Rossmann-like Domain"/>
    <property type="match status" value="1"/>
</dbReference>
<evidence type="ECO:0000256" key="9">
    <source>
        <dbReference type="ARBA" id="ARBA00052716"/>
    </source>
</evidence>
<dbReference type="EC" id="1.1.1.94" evidence="10 13"/>
<evidence type="ECO:0000256" key="11">
    <source>
        <dbReference type="ARBA" id="ARBA00069372"/>
    </source>
</evidence>
<comment type="function">
    <text evidence="13">Catalyzes the reduction of the glycolytic intermediate dihydroxyacetone phosphate (DHAP) to sn-glycerol 3-phosphate (G3P), the key precursor for phospholipid synthesis.</text>
</comment>
<dbReference type="InterPro" id="IPR036291">
    <property type="entry name" value="NAD(P)-bd_dom_sf"/>
</dbReference>
<dbReference type="RefSeq" id="WP_073578417.1">
    <property type="nucleotide sequence ID" value="NZ_BAAAJZ010000003.1"/>
</dbReference>
<dbReference type="GO" id="GO:0008654">
    <property type="term" value="P:phospholipid biosynthetic process"/>
    <property type="evidence" value="ECO:0007669"/>
    <property type="project" value="UniProtKB-KW"/>
</dbReference>
<keyword evidence="13" id="KW-0963">Cytoplasm</keyword>
<evidence type="ECO:0000256" key="6">
    <source>
        <dbReference type="ARBA" id="ARBA00023098"/>
    </source>
</evidence>
<feature type="binding site" evidence="13">
    <location>
        <position position="300"/>
    </location>
    <ligand>
        <name>NADPH</name>
        <dbReference type="ChEBI" id="CHEBI:57783"/>
    </ligand>
</feature>
<evidence type="ECO:0000256" key="4">
    <source>
        <dbReference type="ARBA" id="ARBA00023002"/>
    </source>
</evidence>
<evidence type="ECO:0000256" key="15">
    <source>
        <dbReference type="PIRSR" id="PIRSR000114-2"/>
    </source>
</evidence>
<evidence type="ECO:0000256" key="5">
    <source>
        <dbReference type="ARBA" id="ARBA00023027"/>
    </source>
</evidence>
<keyword evidence="3 13" id="KW-0521">NADP</keyword>
<feature type="binding site" evidence="13">
    <location>
        <position position="69"/>
    </location>
    <ligand>
        <name>NADPH</name>
        <dbReference type="ChEBI" id="CHEBI:57783"/>
    </ligand>
</feature>
<evidence type="ECO:0000256" key="1">
    <source>
        <dbReference type="ARBA" id="ARBA00011009"/>
    </source>
</evidence>
<keyword evidence="8 13" id="KW-1208">Phospholipid metabolism</keyword>
<evidence type="ECO:0000313" key="20">
    <source>
        <dbReference type="EMBL" id="NYG03993.1"/>
    </source>
</evidence>
<keyword evidence="21" id="KW-1185">Reference proteome</keyword>